<dbReference type="AlphaFoldDB" id="A0A0L6Z685"/>
<dbReference type="PANTHER" id="PTHR11941">
    <property type="entry name" value="ENOYL-COA HYDRATASE-RELATED"/>
    <property type="match status" value="1"/>
</dbReference>
<evidence type="ECO:0000256" key="4">
    <source>
        <dbReference type="ARBA" id="ARBA00050624"/>
    </source>
</evidence>
<dbReference type="InterPro" id="IPR018376">
    <property type="entry name" value="Enoyl-CoA_hyd/isom_CS"/>
</dbReference>
<dbReference type="SUPFAM" id="SSF52096">
    <property type="entry name" value="ClpP/crotonase"/>
    <property type="match status" value="1"/>
</dbReference>
<evidence type="ECO:0000313" key="7">
    <source>
        <dbReference type="EMBL" id="KOA18471.1"/>
    </source>
</evidence>
<accession>A0A0L6Z685</accession>
<evidence type="ECO:0000256" key="2">
    <source>
        <dbReference type="ARBA" id="ARBA00005254"/>
    </source>
</evidence>
<dbReference type="STRING" id="36844.SAMN04488501_101107"/>
<dbReference type="Gene3D" id="1.10.12.10">
    <property type="entry name" value="Lyase 2-enoyl-coa Hydratase, Chain A, domain 2"/>
    <property type="match status" value="1"/>
</dbReference>
<dbReference type="FunFam" id="1.10.12.10:FF:000001">
    <property type="entry name" value="Probable enoyl-CoA hydratase, mitochondrial"/>
    <property type="match status" value="1"/>
</dbReference>
<evidence type="ECO:0000256" key="6">
    <source>
        <dbReference type="RuleBase" id="RU003707"/>
    </source>
</evidence>
<dbReference type="Proteomes" id="UP000037043">
    <property type="component" value="Unassembled WGS sequence"/>
</dbReference>
<dbReference type="EC" id="4.2.1.150" evidence="5"/>
<comment type="pathway">
    <text evidence="1">Lipid metabolism; butanoate metabolism.</text>
</comment>
<reference evidence="8" key="1">
    <citation type="submission" date="2015-08" db="EMBL/GenBank/DDBJ databases">
        <title>Genome sequence of the strict anaerobe Clostridium homopropionicum LuHBu1 (DSM 5847T).</title>
        <authorList>
            <person name="Poehlein A."/>
            <person name="Beck M."/>
            <person name="Schiel-Bengelsdorf B."/>
            <person name="Bengelsdorf F.R."/>
            <person name="Daniel R."/>
            <person name="Duerre P."/>
        </authorList>
    </citation>
    <scope>NUCLEOTIDE SEQUENCE [LARGE SCALE GENOMIC DNA]</scope>
    <source>
        <strain evidence="8">DSM 5847</strain>
    </source>
</reference>
<dbReference type="GO" id="GO:0016853">
    <property type="term" value="F:isomerase activity"/>
    <property type="evidence" value="ECO:0007669"/>
    <property type="project" value="UniProtKB-KW"/>
</dbReference>
<dbReference type="GO" id="GO:0018812">
    <property type="term" value="F:3-hydroxyacyl-CoA dehydratase activity"/>
    <property type="evidence" value="ECO:0007669"/>
    <property type="project" value="UniProtKB-EC"/>
</dbReference>
<organism evidence="7 8">
    <name type="scientific">Clostridium homopropionicum DSM 5847</name>
    <dbReference type="NCBI Taxonomy" id="1121318"/>
    <lineage>
        <taxon>Bacteria</taxon>
        <taxon>Bacillati</taxon>
        <taxon>Bacillota</taxon>
        <taxon>Clostridia</taxon>
        <taxon>Eubacteriales</taxon>
        <taxon>Clostridiaceae</taxon>
        <taxon>Clostridium</taxon>
    </lineage>
</organism>
<dbReference type="Pfam" id="PF00378">
    <property type="entry name" value="ECH_1"/>
    <property type="match status" value="1"/>
</dbReference>
<proteinExistence type="inferred from homology"/>
<comment type="caution">
    <text evidence="7">The sequence shown here is derived from an EMBL/GenBank/DDBJ whole genome shotgun (WGS) entry which is preliminary data.</text>
</comment>
<keyword evidence="3" id="KW-0456">Lyase</keyword>
<dbReference type="InterPro" id="IPR014748">
    <property type="entry name" value="Enoyl-CoA_hydra_C"/>
</dbReference>
<evidence type="ECO:0000256" key="1">
    <source>
        <dbReference type="ARBA" id="ARBA00005086"/>
    </source>
</evidence>
<name>A0A0L6Z685_9CLOT</name>
<keyword evidence="8" id="KW-1185">Reference proteome</keyword>
<dbReference type="PROSITE" id="PS00166">
    <property type="entry name" value="ENOYL_COA_HYDRATASE"/>
    <property type="match status" value="1"/>
</dbReference>
<dbReference type="PANTHER" id="PTHR11941:SF133">
    <property type="entry name" value="1,2-EPOXYPHENYLACETYL-COA ISOMERASE"/>
    <property type="match status" value="1"/>
</dbReference>
<protein>
    <recommendedName>
        <fullName evidence="5">short-chain-enoyl-CoA hydratase</fullName>
        <ecNumber evidence="5">4.2.1.150</ecNumber>
    </recommendedName>
</protein>
<comment type="catalytic activity">
    <reaction evidence="4">
        <text>a short-chain (3S)-3-hydroxyacyl-CoA = a short-chain (2E)-enoyl-CoA + H2O</text>
        <dbReference type="Rhea" id="RHEA:52664"/>
        <dbReference type="ChEBI" id="CHEBI:15377"/>
        <dbReference type="ChEBI" id="CHEBI:87488"/>
        <dbReference type="ChEBI" id="CHEBI:136760"/>
        <dbReference type="EC" id="4.2.1.150"/>
    </reaction>
</comment>
<gene>
    <name evidence="7" type="primary">fabM</name>
    <name evidence="7" type="ORF">CLHOM_33730</name>
</gene>
<evidence type="ECO:0000313" key="8">
    <source>
        <dbReference type="Proteomes" id="UP000037043"/>
    </source>
</evidence>
<dbReference type="RefSeq" id="WP_052222815.1">
    <property type="nucleotide sequence ID" value="NZ_LHUR01000042.1"/>
</dbReference>
<dbReference type="InterPro" id="IPR001753">
    <property type="entry name" value="Enoyl-CoA_hydra/iso"/>
</dbReference>
<sequence>MSYEKIIYGCNNGVAKITLNSKANLNAFDHSLITEVIDALDKCESNPEVKVVILNGAGKAFSGGGDIAAMYKAINEGQDLEELVELAAQMAIKIKKLPKPVIASVHGPAAGAGFNVALACDLCIAAEDALFIQAFVNIGLIPDAGGVYLLTRSVGVSKACELALSGKRISAKEAFDMGIVAEICSIDELEEKTNKLALKMAKGPAVSYKNTKELIYKAQFSDFEEYLKEEVKAQVQCGKTEDFKEGMKAFLEKRKPNYIGR</sequence>
<dbReference type="Gene3D" id="3.90.226.10">
    <property type="entry name" value="2-enoyl-CoA Hydratase, Chain A, domain 1"/>
    <property type="match status" value="1"/>
</dbReference>
<comment type="similarity">
    <text evidence="2 6">Belongs to the enoyl-CoA hydratase/isomerase family.</text>
</comment>
<dbReference type="EMBL" id="LHUR01000042">
    <property type="protein sequence ID" value="KOA18471.1"/>
    <property type="molecule type" value="Genomic_DNA"/>
</dbReference>
<dbReference type="PATRIC" id="fig|1121318.3.peg.3368"/>
<dbReference type="GO" id="GO:0006635">
    <property type="term" value="P:fatty acid beta-oxidation"/>
    <property type="evidence" value="ECO:0007669"/>
    <property type="project" value="TreeGrafter"/>
</dbReference>
<dbReference type="InterPro" id="IPR029045">
    <property type="entry name" value="ClpP/crotonase-like_dom_sf"/>
</dbReference>
<keyword evidence="7" id="KW-0413">Isomerase</keyword>
<dbReference type="CDD" id="cd06558">
    <property type="entry name" value="crotonase-like"/>
    <property type="match status" value="1"/>
</dbReference>
<evidence type="ECO:0000256" key="5">
    <source>
        <dbReference type="ARBA" id="ARBA00067035"/>
    </source>
</evidence>
<evidence type="ECO:0000256" key="3">
    <source>
        <dbReference type="ARBA" id="ARBA00023239"/>
    </source>
</evidence>